<feature type="domain" description="Ig-like" evidence="2">
    <location>
        <begin position="47"/>
        <end position="140"/>
    </location>
</feature>
<reference evidence="3" key="2">
    <citation type="submission" date="2025-08" db="UniProtKB">
        <authorList>
            <consortium name="Ensembl"/>
        </authorList>
    </citation>
    <scope>IDENTIFICATION</scope>
</reference>
<feature type="domain" description="Ig-like" evidence="2">
    <location>
        <begin position="358"/>
        <end position="450"/>
    </location>
</feature>
<dbReference type="InterPro" id="IPR007110">
    <property type="entry name" value="Ig-like_dom"/>
</dbReference>
<protein>
    <recommendedName>
        <fullName evidence="2">Ig-like domain-containing protein</fullName>
    </recommendedName>
</protein>
<keyword evidence="4" id="KW-1185">Reference proteome</keyword>
<evidence type="ECO:0000259" key="2">
    <source>
        <dbReference type="PROSITE" id="PS50835"/>
    </source>
</evidence>
<feature type="transmembrane region" description="Helical" evidence="1">
    <location>
        <begin position="540"/>
        <end position="557"/>
    </location>
</feature>
<feature type="transmembrane region" description="Helical" evidence="1">
    <location>
        <begin position="503"/>
        <end position="520"/>
    </location>
</feature>
<dbReference type="InterPro" id="IPR013783">
    <property type="entry name" value="Ig-like_fold"/>
</dbReference>
<dbReference type="InParanoid" id="A0A3P8WT51"/>
<keyword evidence="1" id="KW-0472">Membrane</keyword>
<dbReference type="Ensembl" id="ENSCSET00000031034.1">
    <property type="protein sequence ID" value="ENSCSEP00000030628.1"/>
    <property type="gene ID" value="ENSCSEG00000019617.1"/>
</dbReference>
<dbReference type="SUPFAM" id="SSF48726">
    <property type="entry name" value="Immunoglobulin"/>
    <property type="match status" value="2"/>
</dbReference>
<reference evidence="3 4" key="1">
    <citation type="journal article" date="2014" name="Nat. Genet.">
        <title>Whole-genome sequence of a flatfish provides insights into ZW sex chromosome evolution and adaptation to a benthic lifestyle.</title>
        <authorList>
            <person name="Chen S."/>
            <person name="Zhang G."/>
            <person name="Shao C."/>
            <person name="Huang Q."/>
            <person name="Liu G."/>
            <person name="Zhang P."/>
            <person name="Song W."/>
            <person name="An N."/>
            <person name="Chalopin D."/>
            <person name="Volff J.N."/>
            <person name="Hong Y."/>
            <person name="Li Q."/>
            <person name="Sha Z."/>
            <person name="Zhou H."/>
            <person name="Xie M."/>
            <person name="Yu Q."/>
            <person name="Liu Y."/>
            <person name="Xiang H."/>
            <person name="Wang N."/>
            <person name="Wu K."/>
            <person name="Yang C."/>
            <person name="Zhou Q."/>
            <person name="Liao X."/>
            <person name="Yang L."/>
            <person name="Hu Q."/>
            <person name="Zhang J."/>
            <person name="Meng L."/>
            <person name="Jin L."/>
            <person name="Tian Y."/>
            <person name="Lian J."/>
            <person name="Yang J."/>
            <person name="Miao G."/>
            <person name="Liu S."/>
            <person name="Liang Z."/>
            <person name="Yan F."/>
            <person name="Li Y."/>
            <person name="Sun B."/>
            <person name="Zhang H."/>
            <person name="Zhang J."/>
            <person name="Zhu Y."/>
            <person name="Du M."/>
            <person name="Zhao Y."/>
            <person name="Schartl M."/>
            <person name="Tang Q."/>
            <person name="Wang J."/>
        </authorList>
    </citation>
    <scope>NUCLEOTIDE SEQUENCE</scope>
</reference>
<evidence type="ECO:0000313" key="4">
    <source>
        <dbReference type="Proteomes" id="UP000265120"/>
    </source>
</evidence>
<organism evidence="3 4">
    <name type="scientific">Cynoglossus semilaevis</name>
    <name type="common">Tongue sole</name>
    <dbReference type="NCBI Taxonomy" id="244447"/>
    <lineage>
        <taxon>Eukaryota</taxon>
        <taxon>Metazoa</taxon>
        <taxon>Chordata</taxon>
        <taxon>Craniata</taxon>
        <taxon>Vertebrata</taxon>
        <taxon>Euteleostomi</taxon>
        <taxon>Actinopterygii</taxon>
        <taxon>Neopterygii</taxon>
        <taxon>Teleostei</taxon>
        <taxon>Neoteleostei</taxon>
        <taxon>Acanthomorphata</taxon>
        <taxon>Carangaria</taxon>
        <taxon>Pleuronectiformes</taxon>
        <taxon>Pleuronectoidei</taxon>
        <taxon>Cynoglossidae</taxon>
        <taxon>Cynoglossinae</taxon>
        <taxon>Cynoglossus</taxon>
    </lineage>
</organism>
<accession>A0A3P8WT51</accession>
<dbReference type="SMART" id="SM00409">
    <property type="entry name" value="IG"/>
    <property type="match status" value="3"/>
</dbReference>
<keyword evidence="1" id="KW-1133">Transmembrane helix</keyword>
<dbReference type="PROSITE" id="PS50835">
    <property type="entry name" value="IG_LIKE"/>
    <property type="match status" value="2"/>
</dbReference>
<keyword evidence="1" id="KW-0812">Transmembrane</keyword>
<dbReference type="AlphaFoldDB" id="A0A3P8WT51"/>
<evidence type="ECO:0000313" key="3">
    <source>
        <dbReference type="Ensembl" id="ENSCSEP00000030628.1"/>
    </source>
</evidence>
<proteinExistence type="predicted"/>
<dbReference type="InterPro" id="IPR036179">
    <property type="entry name" value="Ig-like_dom_sf"/>
</dbReference>
<dbReference type="OMA" id="KVEWKHH"/>
<reference evidence="3" key="3">
    <citation type="submission" date="2025-09" db="UniProtKB">
        <authorList>
            <consortium name="Ensembl"/>
        </authorList>
    </citation>
    <scope>IDENTIFICATION</scope>
</reference>
<dbReference type="Proteomes" id="UP000265120">
    <property type="component" value="Chromosome 13"/>
</dbReference>
<dbReference type="InterPro" id="IPR003599">
    <property type="entry name" value="Ig_sub"/>
</dbReference>
<name>A0A3P8WT51_CYNSE</name>
<sequence>MWPRAHHGKIFTSSHFICQSFGFYDDFMFIFSSSLLSLSVWDDIVVAEEGSYATLVCIDKTVGGAVAVNWMLKSSEADQWKLLLSADRMKQFSGVASKHWMGLIDPNFQESGVFSLGLYPKLEDGGLYSCLVRQQGRKVKEKIILLSVLRGKKSVFTLILPSPVVTQQSTLQLSASVQPDVAVSKITWSTPHGTTMKSEKNKKSSTEAKLPRLQSSEGGIYVCTVSTWNNNNNNSTSSVFRVRVDIVFSNLALRGPLSAGTPISTATQALTPITLSCPDDNGDYVLLYWQQTEKHSNMTHIFLYDRWRDSTSSTVQPGILELAGPPYNAEAGSFAFRLTPDVTNGGLYICDVYLNDEPKSLRTEVSVLKGRTNNESRCLTLKCRYSAVSQVHSSIWTHQDKGRTLKCSSVTPGVVTTTVPLPVTSDTAGNYTCTLRLKNGKTVWATHAVTLPPKDGRNVNASAAHPSLLLSLSALLLLVPLAAAAVGVLLWKRKQISDCGESSGTFFLSLTALCAPSIFGPCRPSHVTVTSSGPTVMNPPPCVCVCVCVCVSCLSVLRY</sequence>
<evidence type="ECO:0000256" key="1">
    <source>
        <dbReference type="SAM" id="Phobius"/>
    </source>
</evidence>
<dbReference type="STRING" id="244447.ENSCSEP00000030628"/>
<dbReference type="GeneTree" id="ENSGT00990000203786"/>
<dbReference type="Gene3D" id="2.60.40.10">
    <property type="entry name" value="Immunoglobulins"/>
    <property type="match status" value="1"/>
</dbReference>
<feature type="transmembrane region" description="Helical" evidence="1">
    <location>
        <begin position="468"/>
        <end position="491"/>
    </location>
</feature>